<gene>
    <name evidence="2" type="ordered locus">VSAL_I2450</name>
</gene>
<evidence type="ECO:0000256" key="1">
    <source>
        <dbReference type="SAM" id="SignalP"/>
    </source>
</evidence>
<dbReference type="InterPro" id="IPR058093">
    <property type="entry name" value="LA_2272-like"/>
</dbReference>
<dbReference type="KEGG" id="vsa:VSAL_I2450"/>
<dbReference type="Proteomes" id="UP000001730">
    <property type="component" value="Chromosome 1"/>
</dbReference>
<dbReference type="HOGENOM" id="CLU_112409_0_0_6"/>
<keyword evidence="3" id="KW-1185">Reference proteome</keyword>
<dbReference type="NCBIfam" id="NF047437">
    <property type="entry name" value="VC2662_fam"/>
    <property type="match status" value="1"/>
</dbReference>
<evidence type="ECO:0000313" key="3">
    <source>
        <dbReference type="Proteomes" id="UP000001730"/>
    </source>
</evidence>
<feature type="chain" id="PRO_5002844666" evidence="1">
    <location>
        <begin position="27"/>
        <end position="191"/>
    </location>
</feature>
<feature type="signal peptide" evidence="1">
    <location>
        <begin position="1"/>
        <end position="26"/>
    </location>
</feature>
<dbReference type="NCBIfam" id="NF047436">
    <property type="entry name" value="LA_2272_repeat"/>
    <property type="match status" value="1"/>
</dbReference>
<protein>
    <submittedName>
        <fullName evidence="2">Exported protein</fullName>
    </submittedName>
</protein>
<evidence type="ECO:0000313" key="2">
    <source>
        <dbReference type="EMBL" id="CAQ80134.1"/>
    </source>
</evidence>
<reference evidence="2 3" key="1">
    <citation type="journal article" date="2008" name="BMC Genomics">
        <title>The genome sequence of the fish pathogen Aliivibrio salmonicida strain LFI1238 shows extensive evidence of gene decay.</title>
        <authorList>
            <person name="Hjerde E."/>
            <person name="Lorentzen M.S."/>
            <person name="Holden M.T."/>
            <person name="Seeger K."/>
            <person name="Paulsen S."/>
            <person name="Bason N."/>
            <person name="Churcher C."/>
            <person name="Harris D."/>
            <person name="Norbertczak H."/>
            <person name="Quail M.A."/>
            <person name="Sanders S."/>
            <person name="Thurston S."/>
            <person name="Parkhill J."/>
            <person name="Willassen N.P."/>
            <person name="Thomson N.R."/>
        </authorList>
    </citation>
    <scope>NUCLEOTIDE SEQUENCE [LARGE SCALE GENOMIC DNA]</scope>
    <source>
        <strain evidence="2 3">LFI1238</strain>
    </source>
</reference>
<accession>B6EK80</accession>
<name>B6EK80_ALISL</name>
<dbReference type="EMBL" id="FM178379">
    <property type="protein sequence ID" value="CAQ80134.1"/>
    <property type="molecule type" value="Genomic_DNA"/>
</dbReference>
<organism evidence="2 3">
    <name type="scientific">Aliivibrio salmonicida (strain LFI1238)</name>
    <name type="common">Vibrio salmonicida (strain LFI1238)</name>
    <dbReference type="NCBI Taxonomy" id="316275"/>
    <lineage>
        <taxon>Bacteria</taxon>
        <taxon>Pseudomonadati</taxon>
        <taxon>Pseudomonadota</taxon>
        <taxon>Gammaproteobacteria</taxon>
        <taxon>Vibrionales</taxon>
        <taxon>Vibrionaceae</taxon>
        <taxon>Aliivibrio</taxon>
    </lineage>
</organism>
<dbReference type="eggNOG" id="ENOG5032GS7">
    <property type="taxonomic scope" value="Bacteria"/>
</dbReference>
<keyword evidence="1" id="KW-0732">Signal</keyword>
<sequence>MKGNIMNKVLVGTCAALSLMSSAVMADSTPVMFSSLNGFNAPAASEVKGVRLAALHGKTGDVTGVDFALGMSESDNLTGVNFPLFIGANKVNGNMTGASFGLFNWHKGEDVGANLGFVNITNDVTGANLSAVNYSEGYTMVDVGVANLSNDSHVQVGLFNMTSDIKGVQIGLINCAENGFLPCFPFVNFAM</sequence>
<dbReference type="AlphaFoldDB" id="B6EK80"/>
<proteinExistence type="predicted"/>